<protein>
    <recommendedName>
        <fullName evidence="5">META domain-containing protein</fullName>
    </recommendedName>
</protein>
<comment type="caution">
    <text evidence="3">The sequence shown here is derived from an EMBL/GenBank/DDBJ whole genome shotgun (WGS) entry which is preliminary data.</text>
</comment>
<accession>A0ABP9CJI8</accession>
<dbReference type="RefSeq" id="WP_200172416.1">
    <property type="nucleotide sequence ID" value="NZ_BAABKQ010000001.1"/>
</dbReference>
<feature type="compositionally biased region" description="Low complexity" evidence="1">
    <location>
        <begin position="75"/>
        <end position="89"/>
    </location>
</feature>
<feature type="compositionally biased region" description="Low complexity" evidence="1">
    <location>
        <begin position="35"/>
        <end position="52"/>
    </location>
</feature>
<evidence type="ECO:0000313" key="3">
    <source>
        <dbReference type="EMBL" id="GAA4811779.1"/>
    </source>
</evidence>
<dbReference type="PROSITE" id="PS51257">
    <property type="entry name" value="PROKAR_LIPOPROTEIN"/>
    <property type="match status" value="1"/>
</dbReference>
<dbReference type="EMBL" id="BAABKQ010000001">
    <property type="protein sequence ID" value="GAA4811779.1"/>
    <property type="molecule type" value="Genomic_DNA"/>
</dbReference>
<name>A0ABP9CJI8_9ACTN</name>
<dbReference type="Proteomes" id="UP001500839">
    <property type="component" value="Unassembled WGS sequence"/>
</dbReference>
<organism evidence="3 4">
    <name type="scientific">Tomitella cavernea</name>
    <dbReference type="NCBI Taxonomy" id="1387982"/>
    <lineage>
        <taxon>Bacteria</taxon>
        <taxon>Bacillati</taxon>
        <taxon>Actinomycetota</taxon>
        <taxon>Actinomycetes</taxon>
        <taxon>Mycobacteriales</taxon>
        <taxon>Tomitella</taxon>
    </lineage>
</organism>
<keyword evidence="4" id="KW-1185">Reference proteome</keyword>
<sequence length="173" mass="17258">MRVSSGNRNAGLIAGAVAAVALAVTGCSSGDVGDAAAASATTAPAARPATGTPGPPATWTPAPVPSGTPEPADAPAPAQSGPAPAPDGGEQADRAQGGQELTRDQVTEQLKLLLGDPDDARWDGDTLRVTMSWGSADVEGMDGVCQGAQMILQQYKGTLTMDFPDGTTRTCAQ</sequence>
<feature type="chain" id="PRO_5047319881" description="META domain-containing protein" evidence="2">
    <location>
        <begin position="30"/>
        <end position="173"/>
    </location>
</feature>
<feature type="region of interest" description="Disordered" evidence="1">
    <location>
        <begin position="31"/>
        <end position="103"/>
    </location>
</feature>
<reference evidence="4" key="1">
    <citation type="journal article" date="2019" name="Int. J. Syst. Evol. Microbiol.">
        <title>The Global Catalogue of Microorganisms (GCM) 10K type strain sequencing project: providing services to taxonomists for standard genome sequencing and annotation.</title>
        <authorList>
            <consortium name="The Broad Institute Genomics Platform"/>
            <consortium name="The Broad Institute Genome Sequencing Center for Infectious Disease"/>
            <person name="Wu L."/>
            <person name="Ma J."/>
        </authorList>
    </citation>
    <scope>NUCLEOTIDE SEQUENCE [LARGE SCALE GENOMIC DNA]</scope>
    <source>
        <strain evidence="4">JCM 18542</strain>
    </source>
</reference>
<feature type="compositionally biased region" description="Pro residues" evidence="1">
    <location>
        <begin position="53"/>
        <end position="74"/>
    </location>
</feature>
<feature type="signal peptide" evidence="2">
    <location>
        <begin position="1"/>
        <end position="29"/>
    </location>
</feature>
<gene>
    <name evidence="3" type="ORF">GCM10023353_15510</name>
</gene>
<evidence type="ECO:0000256" key="2">
    <source>
        <dbReference type="SAM" id="SignalP"/>
    </source>
</evidence>
<evidence type="ECO:0008006" key="5">
    <source>
        <dbReference type="Google" id="ProtNLM"/>
    </source>
</evidence>
<evidence type="ECO:0000256" key="1">
    <source>
        <dbReference type="SAM" id="MobiDB-lite"/>
    </source>
</evidence>
<evidence type="ECO:0000313" key="4">
    <source>
        <dbReference type="Proteomes" id="UP001500839"/>
    </source>
</evidence>
<keyword evidence="2" id="KW-0732">Signal</keyword>
<proteinExistence type="predicted"/>